<dbReference type="AlphaFoldDB" id="Q0CF86"/>
<name>Q0CF86_ASPTN</name>
<feature type="compositionally biased region" description="Basic and acidic residues" evidence="1">
    <location>
        <begin position="18"/>
        <end position="34"/>
    </location>
</feature>
<dbReference type="GeneID" id="4322520"/>
<proteinExistence type="predicted"/>
<dbReference type="HOGENOM" id="CLU_1959136_0_0_1"/>
<evidence type="ECO:0000313" key="3">
    <source>
        <dbReference type="Proteomes" id="UP000007963"/>
    </source>
</evidence>
<evidence type="ECO:0000256" key="1">
    <source>
        <dbReference type="SAM" id="MobiDB-lite"/>
    </source>
</evidence>
<reference evidence="3" key="1">
    <citation type="submission" date="2005-09" db="EMBL/GenBank/DDBJ databases">
        <title>Annotation of the Aspergillus terreus NIH2624 genome.</title>
        <authorList>
            <person name="Birren B.W."/>
            <person name="Lander E.S."/>
            <person name="Galagan J.E."/>
            <person name="Nusbaum C."/>
            <person name="Devon K."/>
            <person name="Henn M."/>
            <person name="Ma L.-J."/>
            <person name="Jaffe D.B."/>
            <person name="Butler J."/>
            <person name="Alvarez P."/>
            <person name="Gnerre S."/>
            <person name="Grabherr M."/>
            <person name="Kleber M."/>
            <person name="Mauceli E.W."/>
            <person name="Brockman W."/>
            <person name="Rounsley S."/>
            <person name="Young S.K."/>
            <person name="LaButti K."/>
            <person name="Pushparaj V."/>
            <person name="DeCaprio D."/>
            <person name="Crawford M."/>
            <person name="Koehrsen M."/>
            <person name="Engels R."/>
            <person name="Montgomery P."/>
            <person name="Pearson M."/>
            <person name="Howarth C."/>
            <person name="Larson L."/>
            <person name="Luoma S."/>
            <person name="White J."/>
            <person name="Alvarado L."/>
            <person name="Kodira C.D."/>
            <person name="Zeng Q."/>
            <person name="Oleary S."/>
            <person name="Yandava C."/>
            <person name="Denning D.W."/>
            <person name="Nierman W.C."/>
            <person name="Milne T."/>
            <person name="Madden K."/>
        </authorList>
    </citation>
    <scope>NUCLEOTIDE SEQUENCE [LARGE SCALE GENOMIC DNA]</scope>
    <source>
        <strain evidence="3">NIH 2624 / FGSC A1156</strain>
    </source>
</reference>
<sequence>MRPHWRGQSESISNVTRVEPHMDPGDRSLGRREIDDDECPISSHLKFGPSPSQGGKMTIDDMRWELGGAEGVQPRAWVVCHGGSLSCIRRTQCFKGKKRSREREGDETKVGMVAGNEFRRMKTKRRRG</sequence>
<protein>
    <submittedName>
        <fullName evidence="2">Uncharacterized protein</fullName>
    </submittedName>
</protein>
<dbReference type="EMBL" id="CH476604">
    <property type="protein sequence ID" value="EAU31910.1"/>
    <property type="molecule type" value="Genomic_DNA"/>
</dbReference>
<dbReference type="Proteomes" id="UP000007963">
    <property type="component" value="Unassembled WGS sequence"/>
</dbReference>
<evidence type="ECO:0000313" key="2">
    <source>
        <dbReference type="EMBL" id="EAU31910.1"/>
    </source>
</evidence>
<organism evidence="2 3">
    <name type="scientific">Aspergillus terreus (strain NIH 2624 / FGSC A1156)</name>
    <dbReference type="NCBI Taxonomy" id="341663"/>
    <lineage>
        <taxon>Eukaryota</taxon>
        <taxon>Fungi</taxon>
        <taxon>Dikarya</taxon>
        <taxon>Ascomycota</taxon>
        <taxon>Pezizomycotina</taxon>
        <taxon>Eurotiomycetes</taxon>
        <taxon>Eurotiomycetidae</taxon>
        <taxon>Eurotiales</taxon>
        <taxon>Aspergillaceae</taxon>
        <taxon>Aspergillus</taxon>
        <taxon>Aspergillus subgen. Circumdati</taxon>
    </lineage>
</organism>
<feature type="region of interest" description="Disordered" evidence="1">
    <location>
        <begin position="97"/>
        <end position="128"/>
    </location>
</feature>
<dbReference type="VEuPathDB" id="FungiDB:ATEG_07648"/>
<dbReference type="RefSeq" id="XP_001216269.1">
    <property type="nucleotide sequence ID" value="XM_001216269.1"/>
</dbReference>
<feature type="region of interest" description="Disordered" evidence="1">
    <location>
        <begin position="1"/>
        <end position="58"/>
    </location>
</feature>
<accession>Q0CF86</accession>
<gene>
    <name evidence="2" type="ORF">ATEG_07648</name>
</gene>